<dbReference type="AlphaFoldDB" id="A0A0A3HR99"/>
<comment type="caution">
    <text evidence="1">The sequence shown here is derived from an EMBL/GenBank/DDBJ whole genome shotgun (WGS) entry which is preliminary data.</text>
</comment>
<name>A0A0A3HR99_9BACL</name>
<evidence type="ECO:0000313" key="1">
    <source>
        <dbReference type="EMBL" id="KGR75136.1"/>
    </source>
</evidence>
<dbReference type="STRING" id="1384057.CD33_12750"/>
<protein>
    <recommendedName>
        <fullName evidence="3">DUF2262 domain-containing protein</fullName>
    </recommendedName>
</protein>
<accession>A0A0A3HR99</accession>
<proteinExistence type="predicted"/>
<reference evidence="1 2" key="1">
    <citation type="submission" date="2014-02" db="EMBL/GenBank/DDBJ databases">
        <title>Draft genome sequence of Lysinibacillus sinduriensis JCM 15800.</title>
        <authorList>
            <person name="Zhang F."/>
            <person name="Wang G."/>
            <person name="Zhang L."/>
        </authorList>
    </citation>
    <scope>NUCLEOTIDE SEQUENCE [LARGE SCALE GENOMIC DNA]</scope>
    <source>
        <strain evidence="1 2">JCM 15800</strain>
    </source>
</reference>
<keyword evidence="2" id="KW-1185">Reference proteome</keyword>
<dbReference type="Proteomes" id="UP000030408">
    <property type="component" value="Unassembled WGS sequence"/>
</dbReference>
<dbReference type="EMBL" id="JPVO01000052">
    <property type="protein sequence ID" value="KGR75136.1"/>
    <property type="molecule type" value="Genomic_DNA"/>
</dbReference>
<evidence type="ECO:0000313" key="2">
    <source>
        <dbReference type="Proteomes" id="UP000030408"/>
    </source>
</evidence>
<organism evidence="1 2">
    <name type="scientific">Ureibacillus sinduriensis BLB-1 = JCM 15800</name>
    <dbReference type="NCBI Taxonomy" id="1384057"/>
    <lineage>
        <taxon>Bacteria</taxon>
        <taxon>Bacillati</taxon>
        <taxon>Bacillota</taxon>
        <taxon>Bacilli</taxon>
        <taxon>Bacillales</taxon>
        <taxon>Caryophanaceae</taxon>
        <taxon>Ureibacillus</taxon>
    </lineage>
</organism>
<evidence type="ECO:0008006" key="3">
    <source>
        <dbReference type="Google" id="ProtNLM"/>
    </source>
</evidence>
<gene>
    <name evidence="1" type="ORF">CD33_12750</name>
</gene>
<sequence length="175" mass="20545">MNSIIKDQHDFRGEYMTNFKDILQKDLILSRPLSKNEIDKLTLANSILEEEEEPCLPKQWFCSIDLEEWTDVEIFVQGNMEQPYEEFIEIAGNILDNSPQHVDRALKYLKRFFPAQEEGDYELSAISFGKFVNFDEYLFKGFTIAFIHGDYPYAFQYKVKFKENGWPIGFEGGPL</sequence>